<name>A0A2T8KXN1_9POAL</name>
<feature type="region of interest" description="Disordered" evidence="1">
    <location>
        <begin position="18"/>
        <end position="55"/>
    </location>
</feature>
<gene>
    <name evidence="2" type="ORF">PAHAL_1G389600</name>
</gene>
<feature type="compositionally biased region" description="Acidic residues" evidence="1">
    <location>
        <begin position="18"/>
        <end position="29"/>
    </location>
</feature>
<accession>A0A2T8KXN1</accession>
<reference evidence="2" key="1">
    <citation type="submission" date="2018-04" db="EMBL/GenBank/DDBJ databases">
        <title>WGS assembly of Panicum hallii.</title>
        <authorList>
            <person name="Lovell J."/>
            <person name="Jenkins J."/>
            <person name="Lowry D."/>
            <person name="Mamidi S."/>
            <person name="Sreedasyam A."/>
            <person name="Weng X."/>
            <person name="Barry K."/>
            <person name="Bonette J."/>
            <person name="Campitelli B."/>
            <person name="Daum C."/>
            <person name="Gordon S."/>
            <person name="Gould B."/>
            <person name="Lipzen A."/>
            <person name="Macqueen A."/>
            <person name="Palacio-Mejia J."/>
            <person name="Plott C."/>
            <person name="Shakirov E."/>
            <person name="Shu S."/>
            <person name="Yoshinaga Y."/>
            <person name="Zane M."/>
            <person name="Rokhsar D."/>
            <person name="Grimwood J."/>
            <person name="Schmutz J."/>
            <person name="Juenger T."/>
        </authorList>
    </citation>
    <scope>NUCLEOTIDE SEQUENCE [LARGE SCALE GENOMIC DNA]</scope>
    <source>
        <strain evidence="2">FIL2</strain>
    </source>
</reference>
<organism evidence="2">
    <name type="scientific">Panicum hallii</name>
    <dbReference type="NCBI Taxonomy" id="206008"/>
    <lineage>
        <taxon>Eukaryota</taxon>
        <taxon>Viridiplantae</taxon>
        <taxon>Streptophyta</taxon>
        <taxon>Embryophyta</taxon>
        <taxon>Tracheophyta</taxon>
        <taxon>Spermatophyta</taxon>
        <taxon>Magnoliopsida</taxon>
        <taxon>Liliopsida</taxon>
        <taxon>Poales</taxon>
        <taxon>Poaceae</taxon>
        <taxon>PACMAD clade</taxon>
        <taxon>Panicoideae</taxon>
        <taxon>Panicodae</taxon>
        <taxon>Paniceae</taxon>
        <taxon>Panicinae</taxon>
        <taxon>Panicum</taxon>
        <taxon>Panicum sect. Panicum</taxon>
    </lineage>
</organism>
<feature type="compositionally biased region" description="Basic and acidic residues" evidence="1">
    <location>
        <begin position="42"/>
        <end position="55"/>
    </location>
</feature>
<sequence>MKAGGLRGADKGVVWMEATDDNSVGDDDTPGMRSCMRTTRVRARERSRVDEMGRA</sequence>
<dbReference type="Gramene" id="PVH66940">
    <property type="protein sequence ID" value="PVH66940"/>
    <property type="gene ID" value="PAHAL_1G389600"/>
</dbReference>
<proteinExistence type="predicted"/>
<protein>
    <submittedName>
        <fullName evidence="2">Uncharacterized protein</fullName>
    </submittedName>
</protein>
<dbReference type="AlphaFoldDB" id="A0A2T8KXN1"/>
<evidence type="ECO:0000313" key="2">
    <source>
        <dbReference type="EMBL" id="PVH66940.1"/>
    </source>
</evidence>
<dbReference type="EMBL" id="CM008046">
    <property type="protein sequence ID" value="PVH66940.1"/>
    <property type="molecule type" value="Genomic_DNA"/>
</dbReference>
<dbReference type="Proteomes" id="UP000243499">
    <property type="component" value="Chromosome 1"/>
</dbReference>
<evidence type="ECO:0000256" key="1">
    <source>
        <dbReference type="SAM" id="MobiDB-lite"/>
    </source>
</evidence>